<proteinExistence type="predicted"/>
<reference evidence="2" key="1">
    <citation type="submission" date="2022-11" db="UniProtKB">
        <authorList>
            <consortium name="WormBaseParasite"/>
        </authorList>
    </citation>
    <scope>IDENTIFICATION</scope>
</reference>
<protein>
    <submittedName>
        <fullName evidence="2">Uncharacterized protein</fullName>
    </submittedName>
</protein>
<sequence>MSDIDEIKAELRSIRRSLNNFNVEVVMVMRRLGITLLRVGDIEVWAEREHNFPHPLFPLREEAAELLGRIRALARGEVGQSEENAENVRAERCIHCGSDQLNAPRCRELKSDEEI</sequence>
<dbReference type="WBParaSite" id="Minc3s00996g19693">
    <property type="protein sequence ID" value="Minc3s00996g19693"/>
    <property type="gene ID" value="Minc3s00996g19693"/>
</dbReference>
<evidence type="ECO:0000313" key="2">
    <source>
        <dbReference type="WBParaSite" id="Minc3s00996g19693"/>
    </source>
</evidence>
<dbReference type="Proteomes" id="UP000887563">
    <property type="component" value="Unplaced"/>
</dbReference>
<name>A0A914M4R4_MELIC</name>
<dbReference type="AlphaFoldDB" id="A0A914M4R4"/>
<evidence type="ECO:0000313" key="1">
    <source>
        <dbReference type="Proteomes" id="UP000887563"/>
    </source>
</evidence>
<keyword evidence="1" id="KW-1185">Reference proteome</keyword>
<organism evidence="1 2">
    <name type="scientific">Meloidogyne incognita</name>
    <name type="common">Southern root-knot nematode worm</name>
    <name type="synonym">Oxyuris incognita</name>
    <dbReference type="NCBI Taxonomy" id="6306"/>
    <lineage>
        <taxon>Eukaryota</taxon>
        <taxon>Metazoa</taxon>
        <taxon>Ecdysozoa</taxon>
        <taxon>Nematoda</taxon>
        <taxon>Chromadorea</taxon>
        <taxon>Rhabditida</taxon>
        <taxon>Tylenchina</taxon>
        <taxon>Tylenchomorpha</taxon>
        <taxon>Tylenchoidea</taxon>
        <taxon>Meloidogynidae</taxon>
        <taxon>Meloidogyninae</taxon>
        <taxon>Meloidogyne</taxon>
        <taxon>Meloidogyne incognita group</taxon>
    </lineage>
</organism>
<accession>A0A914M4R4</accession>